<protein>
    <recommendedName>
        <fullName evidence="3">GIY-YIG domain-containing protein</fullName>
    </recommendedName>
</protein>
<organism evidence="1 2">
    <name type="scientific">Paenibacillus solanacearum</name>
    <dbReference type="NCBI Taxonomy" id="2048548"/>
    <lineage>
        <taxon>Bacteria</taxon>
        <taxon>Bacillati</taxon>
        <taxon>Bacillota</taxon>
        <taxon>Bacilli</taxon>
        <taxon>Bacillales</taxon>
        <taxon>Paenibacillaceae</taxon>
        <taxon>Paenibacillus</taxon>
    </lineage>
</organism>
<keyword evidence="2" id="KW-1185">Reference proteome</keyword>
<dbReference type="Proteomes" id="UP000693672">
    <property type="component" value="Unassembled WGS sequence"/>
</dbReference>
<dbReference type="RefSeq" id="WP_218091130.1">
    <property type="nucleotide sequence ID" value="NZ_CAJVAS010000004.1"/>
</dbReference>
<reference evidence="1" key="1">
    <citation type="submission" date="2021-06" db="EMBL/GenBank/DDBJ databases">
        <authorList>
            <person name="Criscuolo A."/>
        </authorList>
    </citation>
    <scope>NUCLEOTIDE SEQUENCE</scope>
    <source>
        <strain evidence="1">CIP111600</strain>
    </source>
</reference>
<evidence type="ECO:0000313" key="1">
    <source>
        <dbReference type="EMBL" id="CAG7610999.1"/>
    </source>
</evidence>
<sequence length="190" mass="22098">MFSKEELKDILATIVSKGKSEISDPIDYQNYLINTSWIRLEGEIKKIESIHNGHVGVYIIKGIPGDDFYIEGLAHQKDKINEKILYIGKSKNVGARLKQQFYQPNKSRVIKNAKKLNYAEISELNPHNHLDFKQKPEPQKLYITEIHIFIFDDDNKGLAGRDICEILFIQKPDEYPMLNREFAYRETGLE</sequence>
<dbReference type="EMBL" id="CAJVAS010000004">
    <property type="protein sequence ID" value="CAG7610999.1"/>
    <property type="molecule type" value="Genomic_DNA"/>
</dbReference>
<accession>A0A916JX01</accession>
<dbReference type="AlphaFoldDB" id="A0A916JX01"/>
<comment type="caution">
    <text evidence="1">The sequence shown here is derived from an EMBL/GenBank/DDBJ whole genome shotgun (WGS) entry which is preliminary data.</text>
</comment>
<proteinExistence type="predicted"/>
<evidence type="ECO:0000313" key="2">
    <source>
        <dbReference type="Proteomes" id="UP000693672"/>
    </source>
</evidence>
<evidence type="ECO:0008006" key="3">
    <source>
        <dbReference type="Google" id="ProtNLM"/>
    </source>
</evidence>
<gene>
    <name evidence="1" type="ORF">PAESOLCIP111_01318</name>
</gene>
<name>A0A916JX01_9BACL</name>